<evidence type="ECO:0000256" key="1">
    <source>
        <dbReference type="ARBA" id="ARBA00023157"/>
    </source>
</evidence>
<sequence length="392" mass="44339">MTTVETPTTEESETPPSKDLAEMVVLTDVELHQAPYHPDYADPSSFMYKSMESTLISTVDSLYNASLVDKNYMGCEVKSMSRHGPGVLITYGQFFHKRTMAMPNNDTMTMSKMVVYNVTTSRLPSLNAVLGLNVTYKDIHTREEGMESSTCSFESSDENCFIRNSSDTWTRRNSSVDSHDYGSFSAYSGEYYMFTTAPTNLNFTMFLNTTRCLSFYYRMNGSSSSYLRIYDYYFGYIWIRSGDHGSRWYRGEVEISPLGQRLLNLIAFPGISYGAIAIDFLNLDERPCNFTSSSSRTTDAPMTTAATPTLTPPFPTSSPGSCGGKFTDVTYMEITSPNYPNNYPNSAYCSWNIAVQRDFVVRIIVLNFNTESGYDSVRIYNDVGGIIRRYRY</sequence>
<protein>
    <submittedName>
        <fullName evidence="4">Enteropeptidase</fullName>
    </submittedName>
</protein>
<dbReference type="InterPro" id="IPR051560">
    <property type="entry name" value="MAM_domain-containing"/>
</dbReference>
<evidence type="ECO:0000313" key="4">
    <source>
        <dbReference type="EMBL" id="EKC24436.1"/>
    </source>
</evidence>
<gene>
    <name evidence="4" type="ORF">CGI_10016402</name>
</gene>
<dbReference type="PROSITE" id="PS50060">
    <property type="entry name" value="MAM_2"/>
    <property type="match status" value="1"/>
</dbReference>
<dbReference type="Gene3D" id="2.60.120.200">
    <property type="match status" value="1"/>
</dbReference>
<dbReference type="EMBL" id="JH815810">
    <property type="protein sequence ID" value="EKC24436.1"/>
    <property type="molecule type" value="Genomic_DNA"/>
</dbReference>
<name>K1QS70_MAGGI</name>
<dbReference type="InterPro" id="IPR000859">
    <property type="entry name" value="CUB_dom"/>
</dbReference>
<accession>K1QS70</accession>
<evidence type="ECO:0000256" key="2">
    <source>
        <dbReference type="PROSITE-ProRule" id="PRU00059"/>
    </source>
</evidence>
<dbReference type="SUPFAM" id="SSF82671">
    <property type="entry name" value="SEA domain"/>
    <property type="match status" value="1"/>
</dbReference>
<dbReference type="GO" id="GO:0016020">
    <property type="term" value="C:membrane"/>
    <property type="evidence" value="ECO:0007669"/>
    <property type="project" value="InterPro"/>
</dbReference>
<evidence type="ECO:0000256" key="3">
    <source>
        <dbReference type="SAM" id="MobiDB-lite"/>
    </source>
</evidence>
<dbReference type="Gene3D" id="3.30.70.960">
    <property type="entry name" value="SEA domain"/>
    <property type="match status" value="1"/>
</dbReference>
<dbReference type="PROSITE" id="PS01180">
    <property type="entry name" value="CUB"/>
    <property type="match status" value="1"/>
</dbReference>
<dbReference type="AlphaFoldDB" id="K1QS70"/>
<organism evidence="4">
    <name type="scientific">Magallana gigas</name>
    <name type="common">Pacific oyster</name>
    <name type="synonym">Crassostrea gigas</name>
    <dbReference type="NCBI Taxonomy" id="29159"/>
    <lineage>
        <taxon>Eukaryota</taxon>
        <taxon>Metazoa</taxon>
        <taxon>Spiralia</taxon>
        <taxon>Lophotrochozoa</taxon>
        <taxon>Mollusca</taxon>
        <taxon>Bivalvia</taxon>
        <taxon>Autobranchia</taxon>
        <taxon>Pteriomorphia</taxon>
        <taxon>Ostreida</taxon>
        <taxon>Ostreoidea</taxon>
        <taxon>Ostreidae</taxon>
        <taxon>Magallana</taxon>
    </lineage>
</organism>
<dbReference type="Pfam" id="PF01390">
    <property type="entry name" value="SEA"/>
    <property type="match status" value="1"/>
</dbReference>
<proteinExistence type="predicted"/>
<feature type="disulfide bond" evidence="2">
    <location>
        <begin position="322"/>
        <end position="349"/>
    </location>
</feature>
<dbReference type="CDD" id="cd00041">
    <property type="entry name" value="CUB"/>
    <property type="match status" value="1"/>
</dbReference>
<dbReference type="Gene3D" id="2.60.120.290">
    <property type="entry name" value="Spermadhesin, CUB domain"/>
    <property type="match status" value="1"/>
</dbReference>
<dbReference type="Pfam" id="PF00431">
    <property type="entry name" value="CUB"/>
    <property type="match status" value="1"/>
</dbReference>
<feature type="compositionally biased region" description="Low complexity" evidence="3">
    <location>
        <begin position="297"/>
        <end position="309"/>
    </location>
</feature>
<dbReference type="InParanoid" id="K1QS70"/>
<dbReference type="InterPro" id="IPR013320">
    <property type="entry name" value="ConA-like_dom_sf"/>
</dbReference>
<dbReference type="InterPro" id="IPR035914">
    <property type="entry name" value="Sperma_CUB_dom_sf"/>
</dbReference>
<feature type="region of interest" description="Disordered" evidence="3">
    <location>
        <begin position="292"/>
        <end position="319"/>
    </location>
</feature>
<dbReference type="InterPro" id="IPR036364">
    <property type="entry name" value="SEA_dom_sf"/>
</dbReference>
<reference evidence="4" key="1">
    <citation type="journal article" date="2012" name="Nature">
        <title>The oyster genome reveals stress adaptation and complexity of shell formation.</title>
        <authorList>
            <person name="Zhang G."/>
            <person name="Fang X."/>
            <person name="Guo X."/>
            <person name="Li L."/>
            <person name="Luo R."/>
            <person name="Xu F."/>
            <person name="Yang P."/>
            <person name="Zhang L."/>
            <person name="Wang X."/>
            <person name="Qi H."/>
            <person name="Xiong Z."/>
            <person name="Que H."/>
            <person name="Xie Y."/>
            <person name="Holland P.W."/>
            <person name="Paps J."/>
            <person name="Zhu Y."/>
            <person name="Wu F."/>
            <person name="Chen Y."/>
            <person name="Wang J."/>
            <person name="Peng C."/>
            <person name="Meng J."/>
            <person name="Yang L."/>
            <person name="Liu J."/>
            <person name="Wen B."/>
            <person name="Zhang N."/>
            <person name="Huang Z."/>
            <person name="Zhu Q."/>
            <person name="Feng Y."/>
            <person name="Mount A."/>
            <person name="Hedgecock D."/>
            <person name="Xu Z."/>
            <person name="Liu Y."/>
            <person name="Domazet-Loso T."/>
            <person name="Du Y."/>
            <person name="Sun X."/>
            <person name="Zhang S."/>
            <person name="Liu B."/>
            <person name="Cheng P."/>
            <person name="Jiang X."/>
            <person name="Li J."/>
            <person name="Fan D."/>
            <person name="Wang W."/>
            <person name="Fu W."/>
            <person name="Wang T."/>
            <person name="Wang B."/>
            <person name="Zhang J."/>
            <person name="Peng Z."/>
            <person name="Li Y."/>
            <person name="Li N."/>
            <person name="Wang J."/>
            <person name="Chen M."/>
            <person name="He Y."/>
            <person name="Tan F."/>
            <person name="Song X."/>
            <person name="Zheng Q."/>
            <person name="Huang R."/>
            <person name="Yang H."/>
            <person name="Du X."/>
            <person name="Chen L."/>
            <person name="Yang M."/>
            <person name="Gaffney P.M."/>
            <person name="Wang S."/>
            <person name="Luo L."/>
            <person name="She Z."/>
            <person name="Ming Y."/>
            <person name="Huang W."/>
            <person name="Zhang S."/>
            <person name="Huang B."/>
            <person name="Zhang Y."/>
            <person name="Qu T."/>
            <person name="Ni P."/>
            <person name="Miao G."/>
            <person name="Wang J."/>
            <person name="Wang Q."/>
            <person name="Steinberg C.E."/>
            <person name="Wang H."/>
            <person name="Li N."/>
            <person name="Qian L."/>
            <person name="Zhang G."/>
            <person name="Li Y."/>
            <person name="Yang H."/>
            <person name="Liu X."/>
            <person name="Wang J."/>
            <person name="Yin Y."/>
            <person name="Wang J."/>
        </authorList>
    </citation>
    <scope>NUCLEOTIDE SEQUENCE [LARGE SCALE GENOMIC DNA]</scope>
    <source>
        <strain evidence="4">05x7-T-G4-1.051#20</strain>
    </source>
</reference>
<dbReference type="PANTHER" id="PTHR23282:SF101">
    <property type="entry name" value="MAM DOMAIN-CONTAINING PROTEIN"/>
    <property type="match status" value="1"/>
</dbReference>
<dbReference type="InterPro" id="IPR000998">
    <property type="entry name" value="MAM_dom"/>
</dbReference>
<dbReference type="HOGENOM" id="CLU_704475_0_0_1"/>
<comment type="caution">
    <text evidence="2">Lacks conserved residue(s) required for the propagation of feature annotation.</text>
</comment>
<dbReference type="Pfam" id="PF00629">
    <property type="entry name" value="MAM"/>
    <property type="match status" value="1"/>
</dbReference>
<dbReference type="PANTHER" id="PTHR23282">
    <property type="entry name" value="APICAL ENDOSOMAL GLYCOPROTEIN PRECURSOR"/>
    <property type="match status" value="1"/>
</dbReference>
<dbReference type="InterPro" id="IPR000082">
    <property type="entry name" value="SEA_dom"/>
</dbReference>
<keyword evidence="1 2" id="KW-1015">Disulfide bond</keyword>
<dbReference type="SUPFAM" id="SSF49854">
    <property type="entry name" value="Spermadhesin, CUB domain"/>
    <property type="match status" value="1"/>
</dbReference>
<dbReference type="SMART" id="SM00137">
    <property type="entry name" value="MAM"/>
    <property type="match status" value="1"/>
</dbReference>
<dbReference type="SUPFAM" id="SSF49899">
    <property type="entry name" value="Concanavalin A-like lectins/glucanases"/>
    <property type="match status" value="1"/>
</dbReference>